<feature type="transmembrane region" description="Helical" evidence="1">
    <location>
        <begin position="84"/>
        <end position="103"/>
    </location>
</feature>
<reference evidence="4" key="1">
    <citation type="journal article" date="2021" name="PeerJ">
        <title>Extensive microbial diversity within the chicken gut microbiome revealed by metagenomics and culture.</title>
        <authorList>
            <person name="Gilroy R."/>
            <person name="Ravi A."/>
            <person name="Getino M."/>
            <person name="Pursley I."/>
            <person name="Horton D.L."/>
            <person name="Alikhan N.F."/>
            <person name="Baker D."/>
            <person name="Gharbi K."/>
            <person name="Hall N."/>
            <person name="Watson M."/>
            <person name="Adriaenssens E.M."/>
            <person name="Foster-Nyarko E."/>
            <person name="Jarju S."/>
            <person name="Secka A."/>
            <person name="Antonio M."/>
            <person name="Oren A."/>
            <person name="Chaudhuri R.R."/>
            <person name="La Ragione R."/>
            <person name="Hildebrand F."/>
            <person name="Pallen M.J."/>
        </authorList>
    </citation>
    <scope>NUCLEOTIDE SEQUENCE</scope>
    <source>
        <strain evidence="4">G3-2149</strain>
    </source>
</reference>
<keyword evidence="1" id="KW-1133">Transmembrane helix</keyword>
<dbReference type="Pfam" id="PF04773">
    <property type="entry name" value="FecR"/>
    <property type="match status" value="1"/>
</dbReference>
<protein>
    <submittedName>
        <fullName evidence="4">DUF4974 domain-containing protein</fullName>
    </submittedName>
</protein>
<organism evidence="4 5">
    <name type="scientific">Candidatus Paraprevotella stercoravium</name>
    <dbReference type="NCBI Taxonomy" id="2838725"/>
    <lineage>
        <taxon>Bacteria</taxon>
        <taxon>Pseudomonadati</taxon>
        <taxon>Bacteroidota</taxon>
        <taxon>Bacteroidia</taxon>
        <taxon>Bacteroidales</taxon>
        <taxon>Prevotellaceae</taxon>
        <taxon>Paraprevotella</taxon>
    </lineage>
</organism>
<name>A0A9E2L895_9BACT</name>
<accession>A0A9E2L895</accession>
<reference evidence="4" key="2">
    <citation type="submission" date="2021-04" db="EMBL/GenBank/DDBJ databases">
        <authorList>
            <person name="Gilroy R."/>
        </authorList>
    </citation>
    <scope>NUCLEOTIDE SEQUENCE</scope>
    <source>
        <strain evidence="4">G3-2149</strain>
    </source>
</reference>
<gene>
    <name evidence="4" type="ORF">H9789_14115</name>
</gene>
<comment type="caution">
    <text evidence="4">The sequence shown here is derived from an EMBL/GenBank/DDBJ whole genome shotgun (WGS) entry which is preliminary data.</text>
</comment>
<evidence type="ECO:0000259" key="2">
    <source>
        <dbReference type="Pfam" id="PF04773"/>
    </source>
</evidence>
<evidence type="ECO:0000259" key="3">
    <source>
        <dbReference type="Pfam" id="PF16344"/>
    </source>
</evidence>
<dbReference type="InterPro" id="IPR006860">
    <property type="entry name" value="FecR"/>
</dbReference>
<dbReference type="Gene3D" id="3.55.50.30">
    <property type="match status" value="1"/>
</dbReference>
<dbReference type="InterPro" id="IPR032508">
    <property type="entry name" value="FecR_C"/>
</dbReference>
<dbReference type="PANTHER" id="PTHR30273:SF2">
    <property type="entry name" value="PROTEIN FECR"/>
    <property type="match status" value="1"/>
</dbReference>
<evidence type="ECO:0000313" key="5">
    <source>
        <dbReference type="Proteomes" id="UP000823865"/>
    </source>
</evidence>
<dbReference type="EMBL" id="JAHLFU010000306">
    <property type="protein sequence ID" value="MBU3854921.1"/>
    <property type="molecule type" value="Genomic_DNA"/>
</dbReference>
<dbReference type="InterPro" id="IPR012373">
    <property type="entry name" value="Ferrdict_sens_TM"/>
</dbReference>
<dbReference type="FunFam" id="2.60.120.1440:FF:000001">
    <property type="entry name" value="Putative anti-sigma factor"/>
    <property type="match status" value="1"/>
</dbReference>
<proteinExistence type="predicted"/>
<dbReference type="PANTHER" id="PTHR30273">
    <property type="entry name" value="PERIPLASMIC SIGNAL SENSOR AND SIGMA FACTOR ACTIVATOR FECR-RELATED"/>
    <property type="match status" value="1"/>
</dbReference>
<dbReference type="GO" id="GO:0016989">
    <property type="term" value="F:sigma factor antagonist activity"/>
    <property type="evidence" value="ECO:0007669"/>
    <property type="project" value="TreeGrafter"/>
</dbReference>
<feature type="domain" description="FecR protein" evidence="2">
    <location>
        <begin position="124"/>
        <end position="214"/>
    </location>
</feature>
<keyword evidence="1" id="KW-0472">Membrane</keyword>
<feature type="domain" description="Protein FecR C-terminal" evidence="3">
    <location>
        <begin position="259"/>
        <end position="328"/>
    </location>
</feature>
<sequence>METHESIKRMFQLYVGKHFTRAGRAVFGKWLRAQQNQAEKEDALHQYWDESAGEISSDTWNEWNRLQERMGLSFYRGKRIRMRWMRYAAAIAIFVMTAGGTYWTTRELTLRQSTEMCEMFVPYGKTCELVLPDSSRVWVNTGSTLLYPSDFKQLDSRTVYLTGEASFQVSKNKEKPFIVKTSGLDVQALGTVFTVKSYAGEDYTMATLEEGSVKVSLKEGAEESYVLQPSEQLVFSHTDKSVRMNRVDLSLFRMARKGYLIFEDVTFEQMILTLEKKYGVTFQYNATRYGTDLYNVKFGPDEKIEDVMEILHQLIGIQYIIKGKSIIVK</sequence>
<evidence type="ECO:0000313" key="4">
    <source>
        <dbReference type="EMBL" id="MBU3854921.1"/>
    </source>
</evidence>
<dbReference type="PIRSF" id="PIRSF018266">
    <property type="entry name" value="FecR"/>
    <property type="match status" value="1"/>
</dbReference>
<dbReference type="Proteomes" id="UP000823865">
    <property type="component" value="Unassembled WGS sequence"/>
</dbReference>
<dbReference type="AlphaFoldDB" id="A0A9E2L895"/>
<evidence type="ECO:0000256" key="1">
    <source>
        <dbReference type="SAM" id="Phobius"/>
    </source>
</evidence>
<dbReference type="Gene3D" id="2.60.120.1440">
    <property type="match status" value="1"/>
</dbReference>
<dbReference type="Pfam" id="PF16344">
    <property type="entry name" value="FecR_C"/>
    <property type="match status" value="1"/>
</dbReference>
<keyword evidence="1" id="KW-0812">Transmembrane</keyword>